<dbReference type="AlphaFoldDB" id="A0A7G9YVN5"/>
<name>A0A7G9YVN5_9EURY</name>
<protein>
    <submittedName>
        <fullName evidence="1">Uncharacterized protein</fullName>
    </submittedName>
</protein>
<proteinExistence type="predicted"/>
<gene>
    <name evidence="1" type="ORF">IPGHNFGK_00025</name>
</gene>
<evidence type="ECO:0000313" key="1">
    <source>
        <dbReference type="EMBL" id="QNO52069.1"/>
    </source>
</evidence>
<sequence>MPRGRRIGFGRGFWSGFGPGRGMGMGNPYPFCRNFPWLPRWWWTGMYGYGAIAPAPWTYQVPSYGCPYPYPYGRWIR</sequence>
<organism evidence="1">
    <name type="scientific">Candidatus Methanophagaceae archaeon ANME-1 ERB6</name>
    <dbReference type="NCBI Taxonomy" id="2759912"/>
    <lineage>
        <taxon>Archaea</taxon>
        <taxon>Methanobacteriati</taxon>
        <taxon>Methanobacteriota</taxon>
        <taxon>Stenosarchaea group</taxon>
        <taxon>Methanomicrobia</taxon>
        <taxon>Candidatus Methanophagales</taxon>
        <taxon>Candidatus Methanophagaceae</taxon>
    </lineage>
</organism>
<accession>A0A7G9YVN5</accession>
<reference evidence="1" key="1">
    <citation type="submission" date="2020-06" db="EMBL/GenBank/DDBJ databases">
        <title>Unique genomic features of the anaerobic methanotrophic archaea.</title>
        <authorList>
            <person name="Chadwick G.L."/>
            <person name="Skennerton C.T."/>
            <person name="Laso-Perez R."/>
            <person name="Leu A.O."/>
            <person name="Speth D.R."/>
            <person name="Yu H."/>
            <person name="Morgan-Lang C."/>
            <person name="Hatzenpichler R."/>
            <person name="Goudeau D."/>
            <person name="Malmstrom R."/>
            <person name="Brazelton W.J."/>
            <person name="Woyke T."/>
            <person name="Hallam S.J."/>
            <person name="Tyson G.W."/>
            <person name="Wegener G."/>
            <person name="Boetius A."/>
            <person name="Orphan V."/>
        </authorList>
    </citation>
    <scope>NUCLEOTIDE SEQUENCE</scope>
</reference>
<dbReference type="EMBL" id="MT631500">
    <property type="protein sequence ID" value="QNO52069.1"/>
    <property type="molecule type" value="Genomic_DNA"/>
</dbReference>